<keyword evidence="4" id="KW-1185">Reference proteome</keyword>
<feature type="signal peptide" evidence="2">
    <location>
        <begin position="1"/>
        <end position="25"/>
    </location>
</feature>
<keyword evidence="2" id="KW-0732">Signal</keyword>
<feature type="compositionally biased region" description="Basic and acidic residues" evidence="1">
    <location>
        <begin position="73"/>
        <end position="107"/>
    </location>
</feature>
<evidence type="ECO:0000256" key="2">
    <source>
        <dbReference type="SAM" id="SignalP"/>
    </source>
</evidence>
<accession>A0ABP9QIC0</accession>
<dbReference type="EMBL" id="BAABLD010000007">
    <property type="protein sequence ID" value="GAA5162430.1"/>
    <property type="molecule type" value="Genomic_DNA"/>
</dbReference>
<feature type="region of interest" description="Disordered" evidence="1">
    <location>
        <begin position="73"/>
        <end position="129"/>
    </location>
</feature>
<reference evidence="4" key="1">
    <citation type="journal article" date="2019" name="Int. J. Syst. Evol. Microbiol.">
        <title>The Global Catalogue of Microorganisms (GCM) 10K type strain sequencing project: providing services to taxonomists for standard genome sequencing and annotation.</title>
        <authorList>
            <consortium name="The Broad Institute Genomics Platform"/>
            <consortium name="The Broad Institute Genome Sequencing Center for Infectious Disease"/>
            <person name="Wu L."/>
            <person name="Ma J."/>
        </authorList>
    </citation>
    <scope>NUCLEOTIDE SEQUENCE [LARGE SCALE GENOMIC DNA]</scope>
    <source>
        <strain evidence="4">JCM 18715</strain>
    </source>
</reference>
<feature type="chain" id="PRO_5047242011" evidence="2">
    <location>
        <begin position="26"/>
        <end position="129"/>
    </location>
</feature>
<organism evidence="3 4">
    <name type="scientific">Viridibacterium curvum</name>
    <dbReference type="NCBI Taxonomy" id="1101404"/>
    <lineage>
        <taxon>Bacteria</taxon>
        <taxon>Pseudomonadati</taxon>
        <taxon>Pseudomonadota</taxon>
        <taxon>Betaproteobacteria</taxon>
        <taxon>Rhodocyclales</taxon>
        <taxon>Rhodocyclaceae</taxon>
        <taxon>Viridibacterium</taxon>
    </lineage>
</organism>
<gene>
    <name evidence="3" type="ORF">GCM10025770_13090</name>
</gene>
<dbReference type="RefSeq" id="WP_345532078.1">
    <property type="nucleotide sequence ID" value="NZ_BAABLD010000007.1"/>
</dbReference>
<protein>
    <submittedName>
        <fullName evidence="3">Uncharacterized protein</fullName>
    </submittedName>
</protein>
<comment type="caution">
    <text evidence="3">The sequence shown here is derived from an EMBL/GenBank/DDBJ whole genome shotgun (WGS) entry which is preliminary data.</text>
</comment>
<dbReference type="Proteomes" id="UP001500547">
    <property type="component" value="Unassembled WGS sequence"/>
</dbReference>
<evidence type="ECO:0000313" key="3">
    <source>
        <dbReference type="EMBL" id="GAA5162430.1"/>
    </source>
</evidence>
<sequence length="129" mass="15106">MKSVRSIVIAALGAASLFVSLPGQAREHVEISVPGASIRLPAPPLLPGVSVRLPAPPLPGVVIVDDRRDGGYRDGGYRHEDWRRERDRDDEWRRERARDDWRYDRRPPPYYYGPPPRHYHHHHRDYDRW</sequence>
<evidence type="ECO:0000256" key="1">
    <source>
        <dbReference type="SAM" id="MobiDB-lite"/>
    </source>
</evidence>
<evidence type="ECO:0000313" key="4">
    <source>
        <dbReference type="Proteomes" id="UP001500547"/>
    </source>
</evidence>
<proteinExistence type="predicted"/>
<name>A0ABP9QIC0_9RHOO</name>